<name>A0A3M7RN19_BRAPC</name>
<keyword evidence="1" id="KW-0472">Membrane</keyword>
<proteinExistence type="predicted"/>
<dbReference type="AlphaFoldDB" id="A0A3M7RN19"/>
<keyword evidence="1" id="KW-1133">Transmembrane helix</keyword>
<feature type="transmembrane region" description="Helical" evidence="1">
    <location>
        <begin position="61"/>
        <end position="79"/>
    </location>
</feature>
<evidence type="ECO:0000313" key="2">
    <source>
        <dbReference type="EMBL" id="RNA24973.1"/>
    </source>
</evidence>
<protein>
    <submittedName>
        <fullName evidence="2">Uncharacterized protein</fullName>
    </submittedName>
</protein>
<keyword evidence="3" id="KW-1185">Reference proteome</keyword>
<evidence type="ECO:0000313" key="3">
    <source>
        <dbReference type="Proteomes" id="UP000276133"/>
    </source>
</evidence>
<dbReference type="Proteomes" id="UP000276133">
    <property type="component" value="Unassembled WGS sequence"/>
</dbReference>
<keyword evidence="1" id="KW-0812">Transmembrane</keyword>
<organism evidence="2 3">
    <name type="scientific">Brachionus plicatilis</name>
    <name type="common">Marine rotifer</name>
    <name type="synonym">Brachionus muelleri</name>
    <dbReference type="NCBI Taxonomy" id="10195"/>
    <lineage>
        <taxon>Eukaryota</taxon>
        <taxon>Metazoa</taxon>
        <taxon>Spiralia</taxon>
        <taxon>Gnathifera</taxon>
        <taxon>Rotifera</taxon>
        <taxon>Eurotatoria</taxon>
        <taxon>Monogononta</taxon>
        <taxon>Pseudotrocha</taxon>
        <taxon>Ploima</taxon>
        <taxon>Brachionidae</taxon>
        <taxon>Brachionus</taxon>
    </lineage>
</organism>
<sequence length="114" mass="13707">MKRSSPNVLSGFFSFKILKKIKCGSFYQKEKFESYLICDQVTYVHLVTNFFSFSFEKLIQIYIRVTVFMFFSNFITLVLKSRKFKFDKFIDGYLVWLNNQTNRDIKSSKRNELT</sequence>
<evidence type="ECO:0000256" key="1">
    <source>
        <dbReference type="SAM" id="Phobius"/>
    </source>
</evidence>
<accession>A0A3M7RN19</accession>
<comment type="caution">
    <text evidence="2">The sequence shown here is derived from an EMBL/GenBank/DDBJ whole genome shotgun (WGS) entry which is preliminary data.</text>
</comment>
<dbReference type="EMBL" id="REGN01003005">
    <property type="protein sequence ID" value="RNA24973.1"/>
    <property type="molecule type" value="Genomic_DNA"/>
</dbReference>
<reference evidence="2 3" key="1">
    <citation type="journal article" date="2018" name="Sci. Rep.">
        <title>Genomic signatures of local adaptation to the degree of environmental predictability in rotifers.</title>
        <authorList>
            <person name="Franch-Gras L."/>
            <person name="Hahn C."/>
            <person name="Garcia-Roger E.M."/>
            <person name="Carmona M.J."/>
            <person name="Serra M."/>
            <person name="Gomez A."/>
        </authorList>
    </citation>
    <scope>NUCLEOTIDE SEQUENCE [LARGE SCALE GENOMIC DNA]</scope>
    <source>
        <strain evidence="2">HYR1</strain>
    </source>
</reference>
<gene>
    <name evidence="2" type="ORF">BpHYR1_015101</name>
</gene>